<proteinExistence type="predicted"/>
<keyword evidence="9" id="KW-1185">Reference proteome</keyword>
<feature type="compositionally biased region" description="Polar residues" evidence="6">
    <location>
        <begin position="362"/>
        <end position="381"/>
    </location>
</feature>
<dbReference type="PANTHER" id="PTHR11793:SF13">
    <property type="entry name" value="PROTEIN DAUGHTERLESS"/>
    <property type="match status" value="1"/>
</dbReference>
<dbReference type="GO" id="GO:0005667">
    <property type="term" value="C:transcription regulator complex"/>
    <property type="evidence" value="ECO:0007669"/>
    <property type="project" value="TreeGrafter"/>
</dbReference>
<evidence type="ECO:0000313" key="9">
    <source>
        <dbReference type="Proteomes" id="UP000014500"/>
    </source>
</evidence>
<feature type="domain" description="BHLH" evidence="7">
    <location>
        <begin position="470"/>
        <end position="523"/>
    </location>
</feature>
<dbReference type="PROSITE" id="PS50888">
    <property type="entry name" value="BHLH"/>
    <property type="match status" value="1"/>
</dbReference>
<dbReference type="AlphaFoldDB" id="T1J4I7"/>
<dbReference type="CDD" id="cd18945">
    <property type="entry name" value="bHLH_E-protein_TCF4_E2-2"/>
    <property type="match status" value="1"/>
</dbReference>
<dbReference type="PANTHER" id="PTHR11793">
    <property type="entry name" value="BASIC HELIX-LOOP-HELIX TRANSCRIPTION FACTOR"/>
    <property type="match status" value="1"/>
</dbReference>
<comment type="subcellular location">
    <subcellularLocation>
        <location evidence="1">Nucleus</location>
    </subcellularLocation>
</comment>
<dbReference type="HOGENOM" id="CLU_037057_0_0_1"/>
<accession>T1J4I7</accession>
<dbReference type="STRING" id="126957.T1J4I7"/>
<feature type="compositionally biased region" description="Polar residues" evidence="6">
    <location>
        <begin position="181"/>
        <end position="208"/>
    </location>
</feature>
<protein>
    <recommendedName>
        <fullName evidence="7">BHLH domain-containing protein</fullName>
    </recommendedName>
</protein>
<dbReference type="GO" id="GO:0005634">
    <property type="term" value="C:nucleus"/>
    <property type="evidence" value="ECO:0007669"/>
    <property type="project" value="UniProtKB-SubCell"/>
</dbReference>
<keyword evidence="2" id="KW-0805">Transcription regulation</keyword>
<feature type="region of interest" description="Disordered" evidence="6">
    <location>
        <begin position="222"/>
        <end position="268"/>
    </location>
</feature>
<dbReference type="OMA" id="HYQPYGS"/>
<keyword evidence="3" id="KW-0238">DNA-binding</keyword>
<feature type="compositionally biased region" description="Basic and acidic residues" evidence="6">
    <location>
        <begin position="382"/>
        <end position="392"/>
    </location>
</feature>
<dbReference type="FunFam" id="4.10.280.10:FF:000001">
    <property type="entry name" value="Putative transcription factor 12"/>
    <property type="match status" value="1"/>
</dbReference>
<evidence type="ECO:0000256" key="1">
    <source>
        <dbReference type="ARBA" id="ARBA00004123"/>
    </source>
</evidence>
<feature type="compositionally biased region" description="Low complexity" evidence="6">
    <location>
        <begin position="444"/>
        <end position="454"/>
    </location>
</feature>
<keyword evidence="5" id="KW-0539">Nucleus</keyword>
<dbReference type="GO" id="GO:0000981">
    <property type="term" value="F:DNA-binding transcription factor activity, RNA polymerase II-specific"/>
    <property type="evidence" value="ECO:0007669"/>
    <property type="project" value="TreeGrafter"/>
</dbReference>
<feature type="compositionally biased region" description="Low complexity" evidence="6">
    <location>
        <begin position="412"/>
        <end position="433"/>
    </location>
</feature>
<feature type="compositionally biased region" description="Basic and acidic residues" evidence="6">
    <location>
        <begin position="461"/>
        <end position="476"/>
    </location>
</feature>
<dbReference type="InterPro" id="IPR051098">
    <property type="entry name" value="NeuroDiff_E-box_TFs"/>
</dbReference>
<feature type="region of interest" description="Disordered" evidence="6">
    <location>
        <begin position="140"/>
        <end position="210"/>
    </location>
</feature>
<evidence type="ECO:0000259" key="7">
    <source>
        <dbReference type="PROSITE" id="PS50888"/>
    </source>
</evidence>
<dbReference type="Proteomes" id="UP000014500">
    <property type="component" value="Unassembled WGS sequence"/>
</dbReference>
<dbReference type="Pfam" id="PF00010">
    <property type="entry name" value="HLH"/>
    <property type="match status" value="1"/>
</dbReference>
<feature type="compositionally biased region" description="Basic and acidic residues" evidence="6">
    <location>
        <begin position="540"/>
        <end position="551"/>
    </location>
</feature>
<evidence type="ECO:0000256" key="3">
    <source>
        <dbReference type="ARBA" id="ARBA00023125"/>
    </source>
</evidence>
<dbReference type="InterPro" id="IPR011598">
    <property type="entry name" value="bHLH_dom"/>
</dbReference>
<dbReference type="PhylomeDB" id="T1J4I7"/>
<dbReference type="Gene3D" id="4.10.280.10">
    <property type="entry name" value="Helix-loop-helix DNA-binding domain"/>
    <property type="match status" value="1"/>
</dbReference>
<dbReference type="GO" id="GO:0000978">
    <property type="term" value="F:RNA polymerase II cis-regulatory region sequence-specific DNA binding"/>
    <property type="evidence" value="ECO:0007669"/>
    <property type="project" value="TreeGrafter"/>
</dbReference>
<feature type="compositionally biased region" description="Low complexity" evidence="6">
    <location>
        <begin position="222"/>
        <end position="236"/>
    </location>
</feature>
<dbReference type="SUPFAM" id="SSF47459">
    <property type="entry name" value="HLH, helix-loop-helix DNA-binding domain"/>
    <property type="match status" value="1"/>
</dbReference>
<name>T1J4I7_STRMM</name>
<evidence type="ECO:0000256" key="5">
    <source>
        <dbReference type="ARBA" id="ARBA00023242"/>
    </source>
</evidence>
<feature type="region of interest" description="Disordered" evidence="6">
    <location>
        <begin position="332"/>
        <end position="476"/>
    </location>
</feature>
<dbReference type="SMART" id="SM00353">
    <property type="entry name" value="HLH"/>
    <property type="match status" value="1"/>
</dbReference>
<dbReference type="GO" id="GO:0046983">
    <property type="term" value="F:protein dimerization activity"/>
    <property type="evidence" value="ECO:0007669"/>
    <property type="project" value="InterPro"/>
</dbReference>
<reference evidence="8" key="2">
    <citation type="submission" date="2015-02" db="UniProtKB">
        <authorList>
            <consortium name="EnsemblMetazoa"/>
        </authorList>
    </citation>
    <scope>IDENTIFICATION</scope>
</reference>
<dbReference type="eggNOG" id="KOG3910">
    <property type="taxonomic scope" value="Eukaryota"/>
</dbReference>
<evidence type="ECO:0000256" key="4">
    <source>
        <dbReference type="ARBA" id="ARBA00023163"/>
    </source>
</evidence>
<sequence length="579" mass="62716">MGAGSADYAFVLARYFFLAKKTDTACVTMTDIRKCPNVSSYIFRDIKSERRVPFLYGNSCKVVTKYGTEEYGQDSPRYTSPKAGLYGESYYMDGNPDPWSSGNNLPTSSYTYTTPMMASGTHLPQTPSAYSNMHLPPESMGYHTMSPSHDPNMMPTSLPPVSSFRGPGTPSVAHLSASPLYGNTNPSPTINSTEPLLSRTNQPSSQTGDALGKALASIYSTDHTSSSFSSNPSTPVSSPPPLSGASQWSHPAPQGGPSSPHFADGRLHSLPNSLDARLDNALNILCDSNETRMEERLDDAINVLRNHAEGPPLHGPHSAVLGVPHSNGLIGSMSSGYPNQSSITTLDSHLTGPHSLADRSQDNASANASQPSFNLTGQMGDQHSDTDGDIKLQRLSRKRKTDDDEKVCGPDSVGAVPVTTSAVSTTTTTTSSSQHKGNKRSRSRYLSSSLLSSSADEDESPELKAEREKERRQANNARERIRVRDINEAFKELGRMCVMHLKTDKAQTKLNILHQAVEVITNLEQQVRERNLNPKAACLKRREEEKNEEGPKLGPHALPHPASMNPLASQHLATTLSVS</sequence>
<dbReference type="GO" id="GO:0000785">
    <property type="term" value="C:chromatin"/>
    <property type="evidence" value="ECO:0007669"/>
    <property type="project" value="TreeGrafter"/>
</dbReference>
<evidence type="ECO:0000313" key="8">
    <source>
        <dbReference type="EnsemblMetazoa" id="SMAR008523-PA"/>
    </source>
</evidence>
<evidence type="ECO:0000256" key="2">
    <source>
        <dbReference type="ARBA" id="ARBA00023015"/>
    </source>
</evidence>
<dbReference type="EMBL" id="JH431845">
    <property type="status" value="NOT_ANNOTATED_CDS"/>
    <property type="molecule type" value="Genomic_DNA"/>
</dbReference>
<feature type="region of interest" description="Disordered" evidence="6">
    <location>
        <begin position="539"/>
        <end position="566"/>
    </location>
</feature>
<keyword evidence="4" id="KW-0804">Transcription</keyword>
<evidence type="ECO:0000256" key="6">
    <source>
        <dbReference type="SAM" id="MobiDB-lite"/>
    </source>
</evidence>
<organism evidence="8 9">
    <name type="scientific">Strigamia maritima</name>
    <name type="common">European centipede</name>
    <name type="synonym">Geophilus maritimus</name>
    <dbReference type="NCBI Taxonomy" id="126957"/>
    <lineage>
        <taxon>Eukaryota</taxon>
        <taxon>Metazoa</taxon>
        <taxon>Ecdysozoa</taxon>
        <taxon>Arthropoda</taxon>
        <taxon>Myriapoda</taxon>
        <taxon>Chilopoda</taxon>
        <taxon>Pleurostigmophora</taxon>
        <taxon>Geophilomorpha</taxon>
        <taxon>Linotaeniidae</taxon>
        <taxon>Strigamia</taxon>
    </lineage>
</organism>
<dbReference type="InterPro" id="IPR036638">
    <property type="entry name" value="HLH_DNA-bd_sf"/>
</dbReference>
<feature type="compositionally biased region" description="Polar residues" evidence="6">
    <location>
        <begin position="332"/>
        <end position="348"/>
    </location>
</feature>
<reference evidence="9" key="1">
    <citation type="submission" date="2011-05" db="EMBL/GenBank/DDBJ databases">
        <authorList>
            <person name="Richards S.R."/>
            <person name="Qu J."/>
            <person name="Jiang H."/>
            <person name="Jhangiani S.N."/>
            <person name="Agravi P."/>
            <person name="Goodspeed R."/>
            <person name="Gross S."/>
            <person name="Mandapat C."/>
            <person name="Jackson L."/>
            <person name="Mathew T."/>
            <person name="Pu L."/>
            <person name="Thornton R."/>
            <person name="Saada N."/>
            <person name="Wilczek-Boney K.B."/>
            <person name="Lee S."/>
            <person name="Kovar C."/>
            <person name="Wu Y."/>
            <person name="Scherer S.E."/>
            <person name="Worley K.C."/>
            <person name="Muzny D.M."/>
            <person name="Gibbs R."/>
        </authorList>
    </citation>
    <scope>NUCLEOTIDE SEQUENCE</scope>
    <source>
        <strain evidence="9">Brora</strain>
    </source>
</reference>
<dbReference type="EnsemblMetazoa" id="SMAR008523-RA">
    <property type="protein sequence ID" value="SMAR008523-PA"/>
    <property type="gene ID" value="SMAR008523"/>
</dbReference>